<organism evidence="7 8">
    <name type="scientific">Virgisporangium ochraceum</name>
    <dbReference type="NCBI Taxonomy" id="65505"/>
    <lineage>
        <taxon>Bacteria</taxon>
        <taxon>Bacillati</taxon>
        <taxon>Actinomycetota</taxon>
        <taxon>Actinomycetes</taxon>
        <taxon>Micromonosporales</taxon>
        <taxon>Micromonosporaceae</taxon>
        <taxon>Virgisporangium</taxon>
    </lineage>
</organism>
<dbReference type="Proteomes" id="UP000635606">
    <property type="component" value="Unassembled WGS sequence"/>
</dbReference>
<dbReference type="PANTHER" id="PTHR46577:SF1">
    <property type="entry name" value="HTH-TYPE TRANSCRIPTIONAL REGULATORY PROTEIN GABR"/>
    <property type="match status" value="1"/>
</dbReference>
<evidence type="ECO:0000313" key="7">
    <source>
        <dbReference type="EMBL" id="GIJ68081.1"/>
    </source>
</evidence>
<dbReference type="Gene3D" id="1.10.10.10">
    <property type="entry name" value="Winged helix-like DNA-binding domain superfamily/Winged helix DNA-binding domain"/>
    <property type="match status" value="1"/>
</dbReference>
<accession>A0A8J4EAW3</accession>
<keyword evidence="8" id="KW-1185">Reference proteome</keyword>
<keyword evidence="2" id="KW-0663">Pyridoxal phosphate</keyword>
<evidence type="ECO:0000256" key="5">
    <source>
        <dbReference type="ARBA" id="ARBA00023163"/>
    </source>
</evidence>
<name>A0A8J4EAW3_9ACTN</name>
<dbReference type="Pfam" id="PF00155">
    <property type="entry name" value="Aminotran_1_2"/>
    <property type="match status" value="1"/>
</dbReference>
<dbReference type="RefSeq" id="WP_203928031.1">
    <property type="nucleotide sequence ID" value="NZ_BOPH01000036.1"/>
</dbReference>
<dbReference type="InterPro" id="IPR015424">
    <property type="entry name" value="PyrdxlP-dep_Trfase"/>
</dbReference>
<gene>
    <name evidence="7" type="ORF">Voc01_029980</name>
</gene>
<keyword evidence="5" id="KW-0804">Transcription</keyword>
<dbReference type="EMBL" id="BOPH01000036">
    <property type="protein sequence ID" value="GIJ68081.1"/>
    <property type="molecule type" value="Genomic_DNA"/>
</dbReference>
<feature type="domain" description="HTH gntR-type" evidence="6">
    <location>
        <begin position="11"/>
        <end position="79"/>
    </location>
</feature>
<keyword evidence="4" id="KW-0238">DNA-binding</keyword>
<dbReference type="PRINTS" id="PR00035">
    <property type="entry name" value="HTHGNTR"/>
</dbReference>
<dbReference type="InterPro" id="IPR036388">
    <property type="entry name" value="WH-like_DNA-bd_sf"/>
</dbReference>
<comment type="caution">
    <text evidence="7">The sequence shown here is derived from an EMBL/GenBank/DDBJ whole genome shotgun (WGS) entry which is preliminary data.</text>
</comment>
<dbReference type="PROSITE" id="PS50949">
    <property type="entry name" value="HTH_GNTR"/>
    <property type="match status" value="1"/>
</dbReference>
<dbReference type="GO" id="GO:0003677">
    <property type="term" value="F:DNA binding"/>
    <property type="evidence" value="ECO:0007669"/>
    <property type="project" value="UniProtKB-KW"/>
</dbReference>
<dbReference type="AlphaFoldDB" id="A0A8J4EAW3"/>
<dbReference type="InterPro" id="IPR051446">
    <property type="entry name" value="HTH_trans_reg/aminotransferase"/>
</dbReference>
<evidence type="ECO:0000259" key="6">
    <source>
        <dbReference type="PROSITE" id="PS50949"/>
    </source>
</evidence>
<comment type="similarity">
    <text evidence="1">In the C-terminal section; belongs to the class-I pyridoxal-phosphate-dependent aminotransferase family.</text>
</comment>
<evidence type="ECO:0000313" key="8">
    <source>
        <dbReference type="Proteomes" id="UP000635606"/>
    </source>
</evidence>
<evidence type="ECO:0000256" key="1">
    <source>
        <dbReference type="ARBA" id="ARBA00005384"/>
    </source>
</evidence>
<proteinExistence type="inferred from homology"/>
<sequence length="469" mass="50497">MELHFQIDRDANLGEQIYRQIRAGILGMRLRAGDAMPASRQLAVRLGVSRNTVTSAYDRLVAEGYLVTRTGAGTFVNSLALPDGAAADTGSGRPAGPLRPRAVWTGMAVPGDLNDTPAFDFRVGVPDVRLFPHTTWRRLVADQLRASAMGVAMPGDPAGHDGLRAAIGRRLWLSRGVTAGAGDIVVTSGTQQAIDLIGRVLLEPGACAAVEEPGYWAPANAWRSVGARVVPVPVDGEGLVVDALPSDARLVYVTPSHQFPTGVAMSLRRRMDLLAWASRHGAAIVEDDYDSDFRYTSQPLESLHSLDRDGRVLYVGTFSKVMLPTLRVGFVVLPPDLRDAVRAAKFVADWHTSVPTQAALATFLDDGALSRHLRRAGRAYRERRERITAALAGPLSPWLSVIPSVAGLHLSAYLREPVDLEEPLARAGLAMWGFTGPGGPGLMFGFGAIPTDRVDEGLRRLRRCLRAAS</sequence>
<protein>
    <submittedName>
        <fullName evidence="7">GntR family transcriptional regulator</fullName>
    </submittedName>
</protein>
<keyword evidence="3" id="KW-0805">Transcription regulation</keyword>
<dbReference type="InterPro" id="IPR004839">
    <property type="entry name" value="Aminotransferase_I/II_large"/>
</dbReference>
<evidence type="ECO:0000256" key="3">
    <source>
        <dbReference type="ARBA" id="ARBA00023015"/>
    </source>
</evidence>
<reference evidence="7" key="1">
    <citation type="submission" date="2021-01" db="EMBL/GenBank/DDBJ databases">
        <title>Whole genome shotgun sequence of Virgisporangium ochraceum NBRC 16418.</title>
        <authorList>
            <person name="Komaki H."/>
            <person name="Tamura T."/>
        </authorList>
    </citation>
    <scope>NUCLEOTIDE SEQUENCE</scope>
    <source>
        <strain evidence="7">NBRC 16418</strain>
    </source>
</reference>
<dbReference type="CDD" id="cd07377">
    <property type="entry name" value="WHTH_GntR"/>
    <property type="match status" value="1"/>
</dbReference>
<dbReference type="SUPFAM" id="SSF53383">
    <property type="entry name" value="PLP-dependent transferases"/>
    <property type="match status" value="1"/>
</dbReference>
<dbReference type="InterPro" id="IPR015421">
    <property type="entry name" value="PyrdxlP-dep_Trfase_major"/>
</dbReference>
<dbReference type="InterPro" id="IPR036390">
    <property type="entry name" value="WH_DNA-bd_sf"/>
</dbReference>
<dbReference type="InterPro" id="IPR000524">
    <property type="entry name" value="Tscrpt_reg_HTH_GntR"/>
</dbReference>
<evidence type="ECO:0000256" key="4">
    <source>
        <dbReference type="ARBA" id="ARBA00023125"/>
    </source>
</evidence>
<dbReference type="CDD" id="cd00609">
    <property type="entry name" value="AAT_like"/>
    <property type="match status" value="1"/>
</dbReference>
<dbReference type="GO" id="GO:0030170">
    <property type="term" value="F:pyridoxal phosphate binding"/>
    <property type="evidence" value="ECO:0007669"/>
    <property type="project" value="InterPro"/>
</dbReference>
<dbReference type="Gene3D" id="3.40.640.10">
    <property type="entry name" value="Type I PLP-dependent aspartate aminotransferase-like (Major domain)"/>
    <property type="match status" value="1"/>
</dbReference>
<evidence type="ECO:0000256" key="2">
    <source>
        <dbReference type="ARBA" id="ARBA00022898"/>
    </source>
</evidence>
<dbReference type="SMART" id="SM00345">
    <property type="entry name" value="HTH_GNTR"/>
    <property type="match status" value="1"/>
</dbReference>
<dbReference type="PANTHER" id="PTHR46577">
    <property type="entry name" value="HTH-TYPE TRANSCRIPTIONAL REGULATORY PROTEIN GABR"/>
    <property type="match status" value="1"/>
</dbReference>
<dbReference type="GO" id="GO:0003700">
    <property type="term" value="F:DNA-binding transcription factor activity"/>
    <property type="evidence" value="ECO:0007669"/>
    <property type="project" value="InterPro"/>
</dbReference>
<dbReference type="Pfam" id="PF00392">
    <property type="entry name" value="GntR"/>
    <property type="match status" value="1"/>
</dbReference>
<dbReference type="SUPFAM" id="SSF46785">
    <property type="entry name" value="Winged helix' DNA-binding domain"/>
    <property type="match status" value="1"/>
</dbReference>